<name>A0A0N1IL33_LEPSE</name>
<organism evidence="4 5">
    <name type="scientific">Leptomonas seymouri</name>
    <dbReference type="NCBI Taxonomy" id="5684"/>
    <lineage>
        <taxon>Eukaryota</taxon>
        <taxon>Discoba</taxon>
        <taxon>Euglenozoa</taxon>
        <taxon>Kinetoplastea</taxon>
        <taxon>Metakinetoplastina</taxon>
        <taxon>Trypanosomatida</taxon>
        <taxon>Trypanosomatidae</taxon>
        <taxon>Leishmaniinae</taxon>
        <taxon>Leptomonas</taxon>
    </lineage>
</organism>
<keyword evidence="1" id="KW-0677">Repeat</keyword>
<sequence>MENRVVALAVLENLIHWPLTHRSGYVAPNSVSDEGGEDDNYSYNAVSAGDADDLLREPRQRKLDRYRAVLLLPHLCHKLGRRWVESEVVPYLLRNLEEDDSQLSLVSGLALLGVTLPRRSPLASSAAASPASDGAATSASKTTGAATPTPSPTSAAASTPTAGGSASASATATVGNTNAYLSLDDVQPVCVLLASSSTEETRAFAAQVILPHLYLGTALERDITLESWDLKFVPLSVLHADMISSSSGGGGSGEDDGCPAAVAVAAKAEEGDDAAATLRFVSAVRKQLVRQRQQADARKEPLQWSTKSSTTNAAENDQSLSGYPTSNSASLPTIDVKYIAAAGGSVRSLPVKPTEAEVRKRCHALAAEDEDMQFLFSGSYDTLTGPWGFSGCRLASLTQGAKVLYANPGTRSNKRSGGGSDSSSGKQEAAAMSSGGGFRSFRCHERRASGSQALRGAPSPSQRPLSEADLELCGASYAVDEGSDDSAGNDVAAPCDDFFSVNVRARALVGDLTRWMEALTPAEASSSPTEPLASPATSLQAPMTETAPSSPSSALPTSFLPSRQNLSLYDYFSHEARRVALRCRWQALLKLLQSFLGSSYPGPVAVAVELISGLLHALQYVMTEVEAYLRRGPTDSGKSSAGTDGTAAWGNESSEHSSVCNDADAMQWGIGVPAAPLLTTAQLQSFMYRTTRRHVAYCAAAAVTVREVDVPSSLPSSPKVSGAAAASAWRAPTESLAQLLRAALSAAQQSLTDLLLRHQIFVKVNASLGAEPSTRDAGSGGACVLLQMGPGPREPRVAMFSAWDVSFTPSSAYAGSCIMPDDASFLVNSPADAGHGCSSVATATAEGAALAVAPDRTPWLPGTLNAFSMFRVHRVIQRAVLRALPLSVDFLRRANRASPPSAGAAMAASAPTTAVFTVRSVCPILLQFLAPPSTLATLLRVLHAAEQLPGETPHSSAASKRQHVDPLLLGIAPTLAAAFPILWAAMAAHGSIMGSAEASSAAVQGEETPSSLDFAMLGEALDAVQRLVAEAAVQLPAAILSPSSSLTEGAPSSASAPSTQAATDVRAVHALCAQLFTLVAVCVRWVPRYTSWKARWLIARKLPLLISTFCFLLAKVSDLKTAENTSEQGTAGRPLPQVAVMWLQSTLQLLTSVWSCADAFGVAPLNDLTDDEEMEVRCVAVCCAASIFRRVAEAALRVSAAASSQGAATGNESPSPFAGPATTSLLLPPLTEPLTQLLDATAQCVLVGANDVNPRVRCRAAEALAVLSRSLSTLVAADDRCTSLSSNATSNGKGSEELVWTRYLRSNTDALLRLMSDEKPTVQLALVSQLTDPLLMCMRQPSKRGKGETKDGDTDDGGQPRGSNQVYHEALLHCLSQLAQHELWRLREQYAVLLAHLCGRLLQTAVIQPQKIEGRLSAVAATAAARGDAEAKQLTAAPTDENRCASTQVDASPYGPTHPLYQLARTELLTLLVAVLFDKVKAVRDAALDAVERMCLQLAAATQQSNSLLQQDAATPSGRARCAGRRAAGTGATFESITSSAAAPQGASNSNTYNVNTFVDNVLWPRISAYAKAWETYLSRNALLHIALRLRVDKTSVFIPLLDQLARDPVLNVRLVVAKIVLEVLLRSSTPDVHAVESALCGDGEEAAGAADSKGAAAVSLKPELPSGAVAYRILMNKPALPLLGGSGCDRVHGLDAALPPLQFTEEERKGVILQILRQLLKDSSSDVRDEAAKALKVCF</sequence>
<dbReference type="Proteomes" id="UP000038009">
    <property type="component" value="Unassembled WGS sequence"/>
</dbReference>
<feature type="compositionally biased region" description="Polar residues" evidence="3">
    <location>
        <begin position="303"/>
        <end position="326"/>
    </location>
</feature>
<feature type="region of interest" description="Disordered" evidence="3">
    <location>
        <begin position="633"/>
        <end position="654"/>
    </location>
</feature>
<dbReference type="OMA" id="WKARWLI"/>
<dbReference type="VEuPathDB" id="TriTrypDB:Lsey_0080_0180"/>
<feature type="region of interest" description="Disordered" evidence="3">
    <location>
        <begin position="292"/>
        <end position="326"/>
    </location>
</feature>
<reference evidence="4 5" key="1">
    <citation type="journal article" date="2015" name="PLoS Pathog.">
        <title>Leptomonas seymouri: Adaptations to the Dixenous Life Cycle Analyzed by Genome Sequencing, Transcriptome Profiling and Co-infection with Leishmania donovani.</title>
        <authorList>
            <person name="Kraeva N."/>
            <person name="Butenko A."/>
            <person name="Hlavacova J."/>
            <person name="Kostygov A."/>
            <person name="Myskova J."/>
            <person name="Grybchuk D."/>
            <person name="Lestinova T."/>
            <person name="Votypka J."/>
            <person name="Volf P."/>
            <person name="Opperdoes F."/>
            <person name="Flegontov P."/>
            <person name="Lukes J."/>
            <person name="Yurchenko V."/>
        </authorList>
    </citation>
    <scope>NUCLEOTIDE SEQUENCE [LARGE SCALE GENOMIC DNA]</scope>
    <source>
        <strain evidence="4 5">ATCC 30220</strain>
    </source>
</reference>
<evidence type="ECO:0000313" key="5">
    <source>
        <dbReference type="Proteomes" id="UP000038009"/>
    </source>
</evidence>
<accession>A0A0N1IL33</accession>
<feature type="region of interest" description="Disordered" evidence="3">
    <location>
        <begin position="521"/>
        <end position="556"/>
    </location>
</feature>
<dbReference type="Gene3D" id="1.25.10.10">
    <property type="entry name" value="Leucine-rich Repeat Variant"/>
    <property type="match status" value="1"/>
</dbReference>
<gene>
    <name evidence="4" type="ORF">ABL78_3320</name>
</gene>
<dbReference type="OrthoDB" id="273621at2759"/>
<dbReference type="InterPro" id="IPR011989">
    <property type="entry name" value="ARM-like"/>
</dbReference>
<dbReference type="PANTHER" id="PTHR10648">
    <property type="entry name" value="SERINE/THREONINE-PROTEIN PHOSPHATASE PP2A 65 KDA REGULATORY SUBUNIT"/>
    <property type="match status" value="1"/>
</dbReference>
<feature type="region of interest" description="Disordered" evidence="3">
    <location>
        <begin position="1339"/>
        <end position="1363"/>
    </location>
</feature>
<protein>
    <submittedName>
        <fullName evidence="4">Uncharacterized protein</fullName>
    </submittedName>
</protein>
<feature type="region of interest" description="Disordered" evidence="3">
    <location>
        <begin position="124"/>
        <end position="169"/>
    </location>
</feature>
<dbReference type="InterPro" id="IPR051023">
    <property type="entry name" value="PP2A_Regulatory_Subunit_A"/>
</dbReference>
<evidence type="ECO:0000256" key="1">
    <source>
        <dbReference type="ARBA" id="ARBA00022737"/>
    </source>
</evidence>
<evidence type="ECO:0000313" key="4">
    <source>
        <dbReference type="EMBL" id="KPI87611.1"/>
    </source>
</evidence>
<keyword evidence="5" id="KW-1185">Reference proteome</keyword>
<dbReference type="GO" id="GO:0000159">
    <property type="term" value="C:protein phosphatase type 2A complex"/>
    <property type="evidence" value="ECO:0007669"/>
    <property type="project" value="TreeGrafter"/>
</dbReference>
<evidence type="ECO:0000256" key="2">
    <source>
        <dbReference type="PROSITE-ProRule" id="PRU00103"/>
    </source>
</evidence>
<feature type="region of interest" description="Disordered" evidence="3">
    <location>
        <begin position="407"/>
        <end position="440"/>
    </location>
</feature>
<dbReference type="PROSITE" id="PS50077">
    <property type="entry name" value="HEAT_REPEAT"/>
    <property type="match status" value="1"/>
</dbReference>
<feature type="region of interest" description="Disordered" evidence="3">
    <location>
        <begin position="1432"/>
        <end position="1451"/>
    </location>
</feature>
<feature type="compositionally biased region" description="Polar residues" evidence="3">
    <location>
        <begin position="523"/>
        <end position="543"/>
    </location>
</feature>
<dbReference type="SUPFAM" id="SSF48371">
    <property type="entry name" value="ARM repeat"/>
    <property type="match status" value="1"/>
</dbReference>
<dbReference type="PANTHER" id="PTHR10648:SF4">
    <property type="entry name" value="PROTEIN PHOSPHATASE 2 (FORMERLY 2A), REGULATORY SUBUNIT A, BETA ISOFORM-RELATED"/>
    <property type="match status" value="1"/>
</dbReference>
<dbReference type="InterPro" id="IPR021133">
    <property type="entry name" value="HEAT_type_2"/>
</dbReference>
<feature type="compositionally biased region" description="Low complexity" evidence="3">
    <location>
        <begin position="546"/>
        <end position="556"/>
    </location>
</feature>
<evidence type="ECO:0000256" key="3">
    <source>
        <dbReference type="SAM" id="MobiDB-lite"/>
    </source>
</evidence>
<comment type="caution">
    <text evidence="4">The sequence shown here is derived from an EMBL/GenBank/DDBJ whole genome shotgun (WGS) entry which is preliminary data.</text>
</comment>
<dbReference type="EMBL" id="LJSK01000080">
    <property type="protein sequence ID" value="KPI87611.1"/>
    <property type="molecule type" value="Genomic_DNA"/>
</dbReference>
<feature type="repeat" description="HEAT" evidence="2">
    <location>
        <begin position="1713"/>
        <end position="1740"/>
    </location>
</feature>
<dbReference type="GO" id="GO:0005634">
    <property type="term" value="C:nucleus"/>
    <property type="evidence" value="ECO:0007669"/>
    <property type="project" value="TreeGrafter"/>
</dbReference>
<dbReference type="GO" id="GO:0019888">
    <property type="term" value="F:protein phosphatase regulator activity"/>
    <property type="evidence" value="ECO:0007669"/>
    <property type="project" value="TreeGrafter"/>
</dbReference>
<dbReference type="InterPro" id="IPR016024">
    <property type="entry name" value="ARM-type_fold"/>
</dbReference>
<proteinExistence type="predicted"/>
<dbReference type="GO" id="GO:0005829">
    <property type="term" value="C:cytosol"/>
    <property type="evidence" value="ECO:0007669"/>
    <property type="project" value="TreeGrafter"/>
</dbReference>